<sequence>MFAIHSTESGNTLIFDDVQGDYFSVCFSSSAQSVKREVWAYTDAYGLANLFEYLASHELPWQTSEKWESIEGEFMLEATCNYRGIVNFKVSISNLGITEPWKFEGNICTELGQLPALAKSARQFFGVSAG</sequence>
<proteinExistence type="predicted"/>
<accession>A0A9X2ARV9</accession>
<evidence type="ECO:0000313" key="1">
    <source>
        <dbReference type="EMBL" id="MCJ0972995.1"/>
    </source>
</evidence>
<dbReference type="AlphaFoldDB" id="A0A9X2ARV9"/>
<dbReference type="RefSeq" id="WP_243605172.1">
    <property type="nucleotide sequence ID" value="NZ_JALGRD010000003.1"/>
</dbReference>
<reference evidence="1" key="1">
    <citation type="submission" date="2022-03" db="EMBL/GenBank/DDBJ databases">
        <title>Pseudomonas marianensis sp. nov., a marine bacterium isolated from deep-sea sediments of the Mariana Trench.</title>
        <authorList>
            <person name="Wei Y."/>
        </authorList>
    </citation>
    <scope>NUCLEOTIDE SEQUENCE</scope>
    <source>
        <strain evidence="1">PS1</strain>
    </source>
</reference>
<gene>
    <name evidence="1" type="ORF">MST27_06395</name>
</gene>
<dbReference type="InterPro" id="IPR046196">
    <property type="entry name" value="DUF6228"/>
</dbReference>
<name>A0A9X2ARV9_9GAMM</name>
<dbReference type="Proteomes" id="UP001139682">
    <property type="component" value="Unassembled WGS sequence"/>
</dbReference>
<organism evidence="1 2">
    <name type="scientific">Stutzerimonas marianensis</name>
    <dbReference type="NCBI Taxonomy" id="2929513"/>
    <lineage>
        <taxon>Bacteria</taxon>
        <taxon>Pseudomonadati</taxon>
        <taxon>Pseudomonadota</taxon>
        <taxon>Gammaproteobacteria</taxon>
        <taxon>Pseudomonadales</taxon>
        <taxon>Pseudomonadaceae</taxon>
        <taxon>Stutzerimonas</taxon>
    </lineage>
</organism>
<dbReference type="EMBL" id="JALGRD010000003">
    <property type="protein sequence ID" value="MCJ0972995.1"/>
    <property type="molecule type" value="Genomic_DNA"/>
</dbReference>
<keyword evidence="2" id="KW-1185">Reference proteome</keyword>
<comment type="caution">
    <text evidence="1">The sequence shown here is derived from an EMBL/GenBank/DDBJ whole genome shotgun (WGS) entry which is preliminary data.</text>
</comment>
<dbReference type="Pfam" id="PF19739">
    <property type="entry name" value="DUF6228"/>
    <property type="match status" value="1"/>
</dbReference>
<protein>
    <submittedName>
        <fullName evidence="1">DUF6228 family protein</fullName>
    </submittedName>
</protein>
<evidence type="ECO:0000313" key="2">
    <source>
        <dbReference type="Proteomes" id="UP001139682"/>
    </source>
</evidence>